<feature type="compositionally biased region" description="Basic and acidic residues" evidence="1">
    <location>
        <begin position="184"/>
        <end position="202"/>
    </location>
</feature>
<dbReference type="InterPro" id="IPR036388">
    <property type="entry name" value="WH-like_DNA-bd_sf"/>
</dbReference>
<gene>
    <name evidence="2" type="ORF">BDY21DRAFT_87898</name>
</gene>
<feature type="region of interest" description="Disordered" evidence="1">
    <location>
        <begin position="1"/>
        <end position="86"/>
    </location>
</feature>
<evidence type="ECO:0000313" key="2">
    <source>
        <dbReference type="EMBL" id="KAF2461488.1"/>
    </source>
</evidence>
<reference evidence="2" key="1">
    <citation type="journal article" date="2020" name="Stud. Mycol.">
        <title>101 Dothideomycetes genomes: a test case for predicting lifestyles and emergence of pathogens.</title>
        <authorList>
            <person name="Haridas S."/>
            <person name="Albert R."/>
            <person name="Binder M."/>
            <person name="Bloem J."/>
            <person name="Labutti K."/>
            <person name="Salamov A."/>
            <person name="Andreopoulos B."/>
            <person name="Baker S."/>
            <person name="Barry K."/>
            <person name="Bills G."/>
            <person name="Bluhm B."/>
            <person name="Cannon C."/>
            <person name="Castanera R."/>
            <person name="Culley D."/>
            <person name="Daum C."/>
            <person name="Ezra D."/>
            <person name="Gonzalez J."/>
            <person name="Henrissat B."/>
            <person name="Kuo A."/>
            <person name="Liang C."/>
            <person name="Lipzen A."/>
            <person name="Lutzoni F."/>
            <person name="Magnuson J."/>
            <person name="Mondo S."/>
            <person name="Nolan M."/>
            <person name="Ohm R."/>
            <person name="Pangilinan J."/>
            <person name="Park H.-J."/>
            <person name="Ramirez L."/>
            <person name="Alfaro M."/>
            <person name="Sun H."/>
            <person name="Tritt A."/>
            <person name="Yoshinaga Y."/>
            <person name="Zwiers L.-H."/>
            <person name="Turgeon B."/>
            <person name="Goodwin S."/>
            <person name="Spatafora J."/>
            <person name="Crous P."/>
            <person name="Grigoriev I."/>
        </authorList>
    </citation>
    <scope>NUCLEOTIDE SEQUENCE</scope>
    <source>
        <strain evidence="2">ATCC 16933</strain>
    </source>
</reference>
<evidence type="ECO:0000256" key="1">
    <source>
        <dbReference type="SAM" id="MobiDB-lite"/>
    </source>
</evidence>
<feature type="compositionally biased region" description="Polar residues" evidence="1">
    <location>
        <begin position="378"/>
        <end position="393"/>
    </location>
</feature>
<sequence length="891" mass="97202">MSMSKNAAENATVREVPETPDAPVPGAAAHSEPMGGQDREQMRQEEPKKRPSDSPEKIQPRPKTMAIKTAKSVAPRGTVDASLKLKPSMSSVARPAALAGQNDRVMVRKTAFHGDIRTVVNRIPNSTASQKPSEPQATCDGNMSKMSRDVPPSIKKPHHTAVIDVNKPTPSTIGRQQLLSAREPSGDKIHDPTSRSSTEHNQRSPVAPYFIADLESTSSEEDMPLSTRSGKIFGRDTVETGAASSNTASENGESKQKMPSRKTPSSNVPPRKSPPKSPAIKRKPANPKDPLKRRAPALLGLNPSEVAADLATFEQGQRELSRPPTATEANDTESSARSKKRALSIDLSDNSDSGSRSGTRRKRHKPDGNTAGHEPVRANSQNLLAANETTNRVEQPRSKDTKPQASAGAESVSLEGLSTTLSEEAEETATRMPPPAAADTAAAALSESATCKSLQAEMPISPLIGTEPATSEVSGSSASLSVPMEKVGIRRCVIKALENAPAQTASCRWIIEYISVNFADHPYFMSHPNWRHSVSPILSMHNEFERTNESDEPYSKQRLYKLNLAKRKRTGSSDRSHRSRQAKRRPQVLQSTEGPPEIDSTALASPPLKESMPMGGTTDDPANGTPQVEADNNRPDVVADNGTAHISVNGKAPVVADEGSDEDDSAALDKPTIGTSDPYAMKNPNNLPMPKFKTDQNPPEEYEKILATFSRMREEQEEFCRDLFAAHPELHPDEEMFDVEAKIEEIKRRPKRKETLGSLKSSARKYRIKRAQVFGTKLFDEYKPTGFDPSAFGFKTVSDHEESDNDDEPAANCTKHVNGNNKEGDSNGESDEGDGSGKQWIEHSSFEEMLSGPKNLIPACVDGQLVFRDESWNRGKLRRARDIYKVGYKNT</sequence>
<dbReference type="EMBL" id="MU001671">
    <property type="protein sequence ID" value="KAF2461488.1"/>
    <property type="molecule type" value="Genomic_DNA"/>
</dbReference>
<feature type="region of interest" description="Disordered" evidence="1">
    <location>
        <begin position="546"/>
        <end position="636"/>
    </location>
</feature>
<dbReference type="Gene3D" id="1.10.10.10">
    <property type="entry name" value="Winged helix-like DNA-binding domain superfamily/Winged helix DNA-binding domain"/>
    <property type="match status" value="1"/>
</dbReference>
<dbReference type="AlphaFoldDB" id="A0A6A6PC39"/>
<evidence type="ECO:0000313" key="3">
    <source>
        <dbReference type="Proteomes" id="UP000799766"/>
    </source>
</evidence>
<protein>
    <submittedName>
        <fullName evidence="2">Uncharacterized protein</fullName>
    </submittedName>
</protein>
<feature type="compositionally biased region" description="Polar residues" evidence="1">
    <location>
        <begin position="242"/>
        <end position="251"/>
    </location>
</feature>
<keyword evidence="3" id="KW-1185">Reference proteome</keyword>
<proteinExistence type="predicted"/>
<feature type="compositionally biased region" description="Polar residues" evidence="1">
    <location>
        <begin position="347"/>
        <end position="357"/>
    </location>
</feature>
<feature type="region of interest" description="Disordered" evidence="1">
    <location>
        <begin position="122"/>
        <end position="434"/>
    </location>
</feature>
<feature type="compositionally biased region" description="Polar residues" evidence="1">
    <location>
        <begin position="123"/>
        <end position="145"/>
    </location>
</feature>
<name>A0A6A6PC39_9PEZI</name>
<feature type="compositionally biased region" description="Basic residues" evidence="1">
    <location>
        <begin position="279"/>
        <end position="295"/>
    </location>
</feature>
<organism evidence="2 3">
    <name type="scientific">Lineolata rhizophorae</name>
    <dbReference type="NCBI Taxonomy" id="578093"/>
    <lineage>
        <taxon>Eukaryota</taxon>
        <taxon>Fungi</taxon>
        <taxon>Dikarya</taxon>
        <taxon>Ascomycota</taxon>
        <taxon>Pezizomycotina</taxon>
        <taxon>Dothideomycetes</taxon>
        <taxon>Dothideomycetes incertae sedis</taxon>
        <taxon>Lineolatales</taxon>
        <taxon>Lineolataceae</taxon>
        <taxon>Lineolata</taxon>
    </lineage>
</organism>
<feature type="region of interest" description="Disordered" evidence="1">
    <location>
        <begin position="793"/>
        <end position="839"/>
    </location>
</feature>
<feature type="compositionally biased region" description="Polar residues" evidence="1">
    <location>
        <begin position="168"/>
        <end position="179"/>
    </location>
</feature>
<feature type="region of interest" description="Disordered" evidence="1">
    <location>
        <begin position="654"/>
        <end position="698"/>
    </location>
</feature>
<feature type="compositionally biased region" description="Low complexity" evidence="1">
    <location>
        <begin position="410"/>
        <end position="422"/>
    </location>
</feature>
<feature type="compositionally biased region" description="Basic and acidic residues" evidence="1">
    <location>
        <begin position="37"/>
        <end position="59"/>
    </location>
</feature>
<feature type="compositionally biased region" description="Basic residues" evidence="1">
    <location>
        <begin position="577"/>
        <end position="586"/>
    </location>
</feature>
<accession>A0A6A6PC39</accession>
<feature type="compositionally biased region" description="Basic and acidic residues" evidence="1">
    <location>
        <begin position="546"/>
        <end position="555"/>
    </location>
</feature>
<dbReference type="Proteomes" id="UP000799766">
    <property type="component" value="Unassembled WGS sequence"/>
</dbReference>